<proteinExistence type="inferred from homology"/>
<reference evidence="2 3" key="1">
    <citation type="submission" date="2021-10" db="EMBL/GenBank/DDBJ databases">
        <title>Collection of gut derived symbiotic bacterial strains cultured from healthy donors.</title>
        <authorList>
            <person name="Lin H."/>
            <person name="Littmann E."/>
            <person name="Kohout C."/>
            <person name="Pamer E.G."/>
        </authorList>
    </citation>
    <scope>NUCLEOTIDE SEQUENCE [LARGE SCALE GENOMIC DNA]</scope>
    <source>
        <strain evidence="2 3">DFI.1.165</strain>
    </source>
</reference>
<dbReference type="NCBIfam" id="NF002543">
    <property type="entry name" value="PRK02101.1-4"/>
    <property type="match status" value="1"/>
</dbReference>
<dbReference type="Pfam" id="PF03883">
    <property type="entry name" value="H2O2_YaaD"/>
    <property type="match status" value="1"/>
</dbReference>
<name>A0ABS8DMU9_9FIRM</name>
<dbReference type="Proteomes" id="UP001299546">
    <property type="component" value="Unassembled WGS sequence"/>
</dbReference>
<accession>A0ABS8DMU9</accession>
<evidence type="ECO:0000313" key="3">
    <source>
        <dbReference type="Proteomes" id="UP001299546"/>
    </source>
</evidence>
<dbReference type="InterPro" id="IPR005583">
    <property type="entry name" value="YaaA"/>
</dbReference>
<evidence type="ECO:0000313" key="2">
    <source>
        <dbReference type="EMBL" id="MCB7389109.1"/>
    </source>
</evidence>
<organism evidence="2 3">
    <name type="scientific">Bariatricus massiliensis</name>
    <dbReference type="NCBI Taxonomy" id="1745713"/>
    <lineage>
        <taxon>Bacteria</taxon>
        <taxon>Bacillati</taxon>
        <taxon>Bacillota</taxon>
        <taxon>Clostridia</taxon>
        <taxon>Lachnospirales</taxon>
        <taxon>Lachnospiraceae</taxon>
        <taxon>Bariatricus</taxon>
    </lineage>
</organism>
<dbReference type="PANTHER" id="PTHR30283:SF4">
    <property type="entry name" value="PEROXIDE STRESS RESISTANCE PROTEIN YAAA"/>
    <property type="match status" value="1"/>
</dbReference>
<protein>
    <recommendedName>
        <fullName evidence="1">UPF0246 protein LIZ65_17635</fullName>
    </recommendedName>
</protein>
<sequence>MKIIISPAKKMIHNTDILACEGLPQFIEKTQVLMEYMQSLTYQQCKEIWKCNDKIAEQNFRRFQEMNLESGLTPAVLSYEGIQYQYMAPIIMEEPAYTYLQEHLRILSGFYGLLRPFDGVVPYRLEMQAKMGSFNGRSELHSLYDYWGDDLAKALFQEDKFILNLASKEYSKCIFKYAADEVKLITCVFGELIDGKVKEKGTFAKMARGEMVRYLAECGAESVEQVENFDRLGYRYKEEYSDEKTLVFLKE</sequence>
<dbReference type="EMBL" id="JAJCIS010000018">
    <property type="protein sequence ID" value="MCB7389109.1"/>
    <property type="molecule type" value="Genomic_DNA"/>
</dbReference>
<dbReference type="PANTHER" id="PTHR30283">
    <property type="entry name" value="PEROXIDE STRESS RESPONSE PROTEIN YAAA"/>
    <property type="match status" value="1"/>
</dbReference>
<comment type="caution">
    <text evidence="2">The sequence shown here is derived from an EMBL/GenBank/DDBJ whole genome shotgun (WGS) entry which is preliminary data.</text>
</comment>
<dbReference type="HAMAP" id="MF_00652">
    <property type="entry name" value="UPF0246"/>
    <property type="match status" value="1"/>
</dbReference>
<dbReference type="RefSeq" id="WP_066737968.1">
    <property type="nucleotide sequence ID" value="NZ_JAJCIQ010000018.1"/>
</dbReference>
<gene>
    <name evidence="2" type="primary">yaaA</name>
    <name evidence="2" type="ORF">LIZ65_17635</name>
</gene>
<evidence type="ECO:0000256" key="1">
    <source>
        <dbReference type="HAMAP-Rule" id="MF_00652"/>
    </source>
</evidence>
<keyword evidence="3" id="KW-1185">Reference proteome</keyword>
<comment type="similarity">
    <text evidence="1">Belongs to the UPF0246 family.</text>
</comment>